<organism evidence="4 5">
    <name type="scientific">Acinetobacter rudis CIP 110305</name>
    <dbReference type="NCBI Taxonomy" id="421052"/>
    <lineage>
        <taxon>Bacteria</taxon>
        <taxon>Pseudomonadati</taxon>
        <taxon>Pseudomonadota</taxon>
        <taxon>Gammaproteobacteria</taxon>
        <taxon>Moraxellales</taxon>
        <taxon>Moraxellaceae</taxon>
        <taxon>Acinetobacter</taxon>
    </lineage>
</organism>
<feature type="domain" description="HTH tetR-type" evidence="3">
    <location>
        <begin position="7"/>
        <end position="67"/>
    </location>
</feature>
<dbReference type="InterPro" id="IPR036271">
    <property type="entry name" value="Tet_transcr_reg_TetR-rel_C_sf"/>
</dbReference>
<dbReference type="Gene3D" id="1.10.357.10">
    <property type="entry name" value="Tetracycline Repressor, domain 2"/>
    <property type="match status" value="1"/>
</dbReference>
<dbReference type="SUPFAM" id="SSF46689">
    <property type="entry name" value="Homeodomain-like"/>
    <property type="match status" value="1"/>
</dbReference>
<dbReference type="EMBL" id="ATGI01000013">
    <property type="protein sequence ID" value="EPF75670.1"/>
    <property type="molecule type" value="Genomic_DNA"/>
</dbReference>
<dbReference type="HOGENOM" id="CLU_069356_15_3_6"/>
<evidence type="ECO:0000259" key="3">
    <source>
        <dbReference type="PROSITE" id="PS50977"/>
    </source>
</evidence>
<accession>S3N6S2</accession>
<dbReference type="NCBIfam" id="NF011572">
    <property type="entry name" value="PRK14996.1"/>
    <property type="match status" value="1"/>
</dbReference>
<proteinExistence type="predicted"/>
<reference evidence="4 5" key="1">
    <citation type="submission" date="2013-06" db="EMBL/GenBank/DDBJ databases">
        <title>The Genome Sequence of Acinetobacter rudis CIP 110305.</title>
        <authorList>
            <consortium name="The Broad Institute Genome Sequencing Platform"/>
            <consortium name="The Broad Institute Genome Sequencing Center for Infectious Disease"/>
            <person name="Cerqueira G."/>
            <person name="Feldgarden M."/>
            <person name="Courvalin P."/>
            <person name="Perichon B."/>
            <person name="Grillot-Courvalin C."/>
            <person name="Clermont D."/>
            <person name="Rocha E."/>
            <person name="Yoon E.-J."/>
            <person name="Nemec A."/>
            <person name="Young S.K."/>
            <person name="Zeng Q."/>
            <person name="Gargeya S."/>
            <person name="Fitzgerald M."/>
            <person name="Abouelleil A."/>
            <person name="Alvarado L."/>
            <person name="Berlin A.M."/>
            <person name="Chapman S.B."/>
            <person name="Dewar J."/>
            <person name="Goldberg J."/>
            <person name="Griggs A."/>
            <person name="Gujja S."/>
            <person name="Hansen M."/>
            <person name="Howarth C."/>
            <person name="Imamovic A."/>
            <person name="Larimer J."/>
            <person name="McCowan C."/>
            <person name="Murphy C."/>
            <person name="Pearson M."/>
            <person name="Priest M."/>
            <person name="Roberts A."/>
            <person name="Saif S."/>
            <person name="Shea T."/>
            <person name="Sykes S."/>
            <person name="Wortman J."/>
            <person name="Nusbaum C."/>
            <person name="Birren B."/>
        </authorList>
    </citation>
    <scope>NUCLEOTIDE SEQUENCE [LARGE SCALE GENOMIC DNA]</scope>
    <source>
        <strain evidence="4 5">CIP 110305</strain>
    </source>
</reference>
<evidence type="ECO:0000256" key="2">
    <source>
        <dbReference type="PROSITE-ProRule" id="PRU00335"/>
    </source>
</evidence>
<evidence type="ECO:0000256" key="1">
    <source>
        <dbReference type="ARBA" id="ARBA00023125"/>
    </source>
</evidence>
<evidence type="ECO:0000313" key="4">
    <source>
        <dbReference type="EMBL" id="EPF75670.1"/>
    </source>
</evidence>
<dbReference type="STRING" id="632955.GCA_000829675_01265"/>
<dbReference type="Pfam" id="PF00440">
    <property type="entry name" value="TetR_N"/>
    <property type="match status" value="1"/>
</dbReference>
<comment type="caution">
    <text evidence="4">The sequence shown here is derived from an EMBL/GenBank/DDBJ whole genome shotgun (WGS) entry which is preliminary data.</text>
</comment>
<gene>
    <name evidence="4" type="ORF">F945_01337</name>
</gene>
<dbReference type="eggNOG" id="COG1309">
    <property type="taxonomic scope" value="Bacteria"/>
</dbReference>
<dbReference type="Proteomes" id="UP000014568">
    <property type="component" value="Unassembled WGS sequence"/>
</dbReference>
<dbReference type="AlphaFoldDB" id="S3N6S2"/>
<keyword evidence="1 2" id="KW-0238">DNA-binding</keyword>
<name>S3N6S2_9GAMM</name>
<feature type="DNA-binding region" description="H-T-H motif" evidence="2">
    <location>
        <begin position="30"/>
        <end position="49"/>
    </location>
</feature>
<dbReference type="OrthoDB" id="9816296at2"/>
<dbReference type="InterPro" id="IPR001647">
    <property type="entry name" value="HTH_TetR"/>
</dbReference>
<dbReference type="SUPFAM" id="SSF48498">
    <property type="entry name" value="Tetracyclin repressor-like, C-terminal domain"/>
    <property type="match status" value="1"/>
</dbReference>
<protein>
    <recommendedName>
        <fullName evidence="3">HTH tetR-type domain-containing protein</fullName>
    </recommendedName>
</protein>
<dbReference type="RefSeq" id="WP_016655746.1">
    <property type="nucleotide sequence ID" value="NZ_KE340352.1"/>
</dbReference>
<dbReference type="PATRIC" id="fig|421052.3.peg.1308"/>
<sequence length="186" mass="21472">MSYLNKPQREQHILQVAKTIALNEGLNTLTVRKIAAVAEISIGQVHHHFSSISELKAQAFLELAYENIAEIHQIEDGDVVSNLMRIFSLEDSNIPYIRLWNSAENMSLEDPIMRAAYKQALFYWHSVVCDWLARSQHAIKNPDIQGMAWRLTAVCYGFENLYNLEFHDLDFYNLQIKTAIKEIIGY</sequence>
<dbReference type="GO" id="GO:0003677">
    <property type="term" value="F:DNA binding"/>
    <property type="evidence" value="ECO:0007669"/>
    <property type="project" value="UniProtKB-UniRule"/>
</dbReference>
<dbReference type="PROSITE" id="PS50977">
    <property type="entry name" value="HTH_TETR_2"/>
    <property type="match status" value="1"/>
</dbReference>
<dbReference type="InterPro" id="IPR009057">
    <property type="entry name" value="Homeodomain-like_sf"/>
</dbReference>
<evidence type="ECO:0000313" key="5">
    <source>
        <dbReference type="Proteomes" id="UP000014568"/>
    </source>
</evidence>
<keyword evidence="5" id="KW-1185">Reference proteome</keyword>